<accession>A0A0L8FSD1</accession>
<organism evidence="2">
    <name type="scientific">Octopus bimaculoides</name>
    <name type="common">California two-spotted octopus</name>
    <dbReference type="NCBI Taxonomy" id="37653"/>
    <lineage>
        <taxon>Eukaryota</taxon>
        <taxon>Metazoa</taxon>
        <taxon>Spiralia</taxon>
        <taxon>Lophotrochozoa</taxon>
        <taxon>Mollusca</taxon>
        <taxon>Cephalopoda</taxon>
        <taxon>Coleoidea</taxon>
        <taxon>Octopodiformes</taxon>
        <taxon>Octopoda</taxon>
        <taxon>Incirrata</taxon>
        <taxon>Octopodidae</taxon>
        <taxon>Octopus</taxon>
    </lineage>
</organism>
<evidence type="ECO:0000256" key="1">
    <source>
        <dbReference type="SAM" id="MobiDB-lite"/>
    </source>
</evidence>
<dbReference type="EMBL" id="KQ426913">
    <property type="protein sequence ID" value="KOF67611.1"/>
    <property type="molecule type" value="Genomic_DNA"/>
</dbReference>
<evidence type="ECO:0000313" key="2">
    <source>
        <dbReference type="EMBL" id="KOF67611.1"/>
    </source>
</evidence>
<gene>
    <name evidence="2" type="ORF">OCBIM_22009188mg</name>
</gene>
<feature type="compositionally biased region" description="Basic and acidic residues" evidence="1">
    <location>
        <begin position="42"/>
        <end position="78"/>
    </location>
</feature>
<protein>
    <submittedName>
        <fullName evidence="2">Uncharacterized protein</fullName>
    </submittedName>
</protein>
<reference evidence="2" key="1">
    <citation type="submission" date="2015-07" db="EMBL/GenBank/DDBJ databases">
        <title>MeaNS - Measles Nucleotide Surveillance Program.</title>
        <authorList>
            <person name="Tran T."/>
            <person name="Druce J."/>
        </authorList>
    </citation>
    <scope>NUCLEOTIDE SEQUENCE</scope>
    <source>
        <strain evidence="2">UCB-OBI-ISO-001</strain>
        <tissue evidence="2">Gonad</tissue>
    </source>
</reference>
<proteinExistence type="predicted"/>
<name>A0A0L8FSD1_OCTBM</name>
<dbReference type="AlphaFoldDB" id="A0A0L8FSD1"/>
<feature type="region of interest" description="Disordered" evidence="1">
    <location>
        <begin position="33"/>
        <end position="101"/>
    </location>
</feature>
<sequence>MIAKLLLRVSRSCSSDGCDEYDMYVLSETGYRSCNKKQSCHRKTESGRRGRMTRKDDEEGNEEIQKEGKKERNKETKKQITRTNKQTNNETKDERKKKKGK</sequence>